<organism evidence="7 8">
    <name type="scientific">Thecamonas trahens ATCC 50062</name>
    <dbReference type="NCBI Taxonomy" id="461836"/>
    <lineage>
        <taxon>Eukaryota</taxon>
        <taxon>Apusozoa</taxon>
        <taxon>Apusomonadida</taxon>
        <taxon>Apusomonadidae</taxon>
        <taxon>Thecamonas</taxon>
    </lineage>
</organism>
<dbReference type="PIRSF" id="PIRSF000747">
    <property type="entry name" value="RPB5"/>
    <property type="match status" value="1"/>
</dbReference>
<dbReference type="GO" id="GO:0003677">
    <property type="term" value="F:DNA binding"/>
    <property type="evidence" value="ECO:0007669"/>
    <property type="project" value="InterPro"/>
</dbReference>
<accession>A0A0L0DW04</accession>
<sequence>MADSDQEYDNMWRIYRTCNEMLAARGYLVSEANLTIDEATFRERFPDLETIRKDMDIVVTHSKNRADKIFVFFPESDASSKSGAVSVKHIRPYLDQMETENIRRCILVVSKGFTSFAKQTLAEMSAFKVEHFNDSELLVNITKHVLVPEHEVLSEEDKQAVLDRYRLKESQLPRMLFTDPVARFYGLRRGQVVKIKRKSETAGRYITYRYVI</sequence>
<evidence type="ECO:0000256" key="1">
    <source>
        <dbReference type="ARBA" id="ARBA00004123"/>
    </source>
</evidence>
<dbReference type="GO" id="GO:0003899">
    <property type="term" value="F:DNA-directed RNA polymerase activity"/>
    <property type="evidence" value="ECO:0007669"/>
    <property type="project" value="InterPro"/>
</dbReference>
<reference evidence="7 8" key="1">
    <citation type="submission" date="2010-05" db="EMBL/GenBank/DDBJ databases">
        <title>The Genome Sequence of Thecamonas trahens ATCC 50062.</title>
        <authorList>
            <consortium name="The Broad Institute Genome Sequencing Platform"/>
            <person name="Russ C."/>
            <person name="Cuomo C."/>
            <person name="Shea T."/>
            <person name="Young S.K."/>
            <person name="Zeng Q."/>
            <person name="Koehrsen M."/>
            <person name="Haas B."/>
            <person name="Borodovsky M."/>
            <person name="Guigo R."/>
            <person name="Alvarado L."/>
            <person name="Berlin A."/>
            <person name="Bochicchio J."/>
            <person name="Borenstein D."/>
            <person name="Chapman S."/>
            <person name="Chen Z."/>
            <person name="Freedman E."/>
            <person name="Gellesch M."/>
            <person name="Goldberg J."/>
            <person name="Griggs A."/>
            <person name="Gujja S."/>
            <person name="Heilman E."/>
            <person name="Heiman D."/>
            <person name="Hepburn T."/>
            <person name="Howarth C."/>
            <person name="Jen D."/>
            <person name="Larson L."/>
            <person name="Mehta T."/>
            <person name="Park D."/>
            <person name="Pearson M."/>
            <person name="Roberts A."/>
            <person name="Saif S."/>
            <person name="Shenoy N."/>
            <person name="Sisk P."/>
            <person name="Stolte C."/>
            <person name="Sykes S."/>
            <person name="Thomson T."/>
            <person name="Walk T."/>
            <person name="White J."/>
            <person name="Yandava C."/>
            <person name="Burger G."/>
            <person name="Gray M.W."/>
            <person name="Holland P.W.H."/>
            <person name="King N."/>
            <person name="Lang F.B.F."/>
            <person name="Roger A.J."/>
            <person name="Ruiz-Trillo I."/>
            <person name="Lander E."/>
            <person name="Nusbaum C."/>
        </authorList>
    </citation>
    <scope>NUCLEOTIDE SEQUENCE [LARGE SCALE GENOMIC DNA]</scope>
    <source>
        <strain evidence="7 8">ATCC 50062</strain>
    </source>
</reference>
<evidence type="ECO:0000256" key="2">
    <source>
        <dbReference type="ARBA" id="ARBA00023163"/>
    </source>
</evidence>
<evidence type="ECO:0000313" key="7">
    <source>
        <dbReference type="EMBL" id="KNC56509.1"/>
    </source>
</evidence>
<dbReference type="Pfam" id="PF03871">
    <property type="entry name" value="RNA_pol_Rpb5_N"/>
    <property type="match status" value="1"/>
</dbReference>
<comment type="similarity">
    <text evidence="4">Belongs to the archaeal Rpo5/eukaryotic RPB5 RNA polymerase subunit family.</text>
</comment>
<dbReference type="NCBIfam" id="NF007129">
    <property type="entry name" value="PRK09570.1"/>
    <property type="match status" value="1"/>
</dbReference>
<dbReference type="Proteomes" id="UP000054408">
    <property type="component" value="Unassembled WGS sequence"/>
</dbReference>
<dbReference type="RefSeq" id="XP_013752615.1">
    <property type="nucleotide sequence ID" value="XM_013897161.1"/>
</dbReference>
<dbReference type="SUPFAM" id="SSF55287">
    <property type="entry name" value="RPB5-like RNA polymerase subunit"/>
    <property type="match status" value="1"/>
</dbReference>
<dbReference type="FunFam" id="3.40.1340.10:FF:000001">
    <property type="entry name" value="DNA-directed RNA polymerases I, II, and III subunit RPABC1"/>
    <property type="match status" value="1"/>
</dbReference>
<dbReference type="InterPro" id="IPR014381">
    <property type="entry name" value="Arch_Rpo5/euc_Rpb5"/>
</dbReference>
<evidence type="ECO:0000259" key="5">
    <source>
        <dbReference type="Pfam" id="PF01191"/>
    </source>
</evidence>
<dbReference type="Gene3D" id="3.90.940.20">
    <property type="entry name" value="RPB5-like RNA polymerase subunit"/>
    <property type="match status" value="1"/>
</dbReference>
<dbReference type="STRING" id="461836.A0A0L0DW04"/>
<dbReference type="PANTHER" id="PTHR10535">
    <property type="entry name" value="DNA-DIRECTED RNA POLYMERASES I, II, AND III SUBUNIT RPABC1"/>
    <property type="match status" value="1"/>
</dbReference>
<protein>
    <submittedName>
        <fullName evidence="7">DNA-directed RNA polymerase II polypeptide</fullName>
    </submittedName>
</protein>
<comment type="subcellular location">
    <subcellularLocation>
        <location evidence="1">Nucleus</location>
    </subcellularLocation>
</comment>
<proteinExistence type="inferred from homology"/>
<dbReference type="OMA" id="VRDRGYF"/>
<dbReference type="FunFam" id="3.90.940.20:FF:000001">
    <property type="entry name" value="DNA-directed RNA polymerases I, II, and III subunit RPABC1"/>
    <property type="match status" value="1"/>
</dbReference>
<evidence type="ECO:0000313" key="8">
    <source>
        <dbReference type="Proteomes" id="UP000054408"/>
    </source>
</evidence>
<gene>
    <name evidence="7" type="ORF">AMSG_11530</name>
</gene>
<evidence type="ECO:0000256" key="4">
    <source>
        <dbReference type="ARBA" id="ARBA00025765"/>
    </source>
</evidence>
<keyword evidence="3" id="KW-0539">Nucleus</keyword>
<dbReference type="InterPro" id="IPR036710">
    <property type="entry name" value="RNA_pol_Rpb5_N_sf"/>
</dbReference>
<dbReference type="InterPro" id="IPR035913">
    <property type="entry name" value="RPB5-like_sf"/>
</dbReference>
<dbReference type="GO" id="GO:0006362">
    <property type="term" value="P:transcription elongation by RNA polymerase I"/>
    <property type="evidence" value="ECO:0007669"/>
    <property type="project" value="TreeGrafter"/>
</dbReference>
<dbReference type="GO" id="GO:0006366">
    <property type="term" value="P:transcription by RNA polymerase II"/>
    <property type="evidence" value="ECO:0007669"/>
    <property type="project" value="TreeGrafter"/>
</dbReference>
<evidence type="ECO:0000256" key="3">
    <source>
        <dbReference type="ARBA" id="ARBA00023242"/>
    </source>
</evidence>
<feature type="domain" description="RNA polymerase Rpb5 N-terminal" evidence="6">
    <location>
        <begin position="6"/>
        <end position="97"/>
    </location>
</feature>
<dbReference type="AlphaFoldDB" id="A0A0L0DW04"/>
<dbReference type="HAMAP" id="MF_00025">
    <property type="entry name" value="RNApol_Rpo5_RPB5"/>
    <property type="match status" value="1"/>
</dbReference>
<dbReference type="OrthoDB" id="248779at2759"/>
<evidence type="ECO:0000259" key="6">
    <source>
        <dbReference type="Pfam" id="PF03871"/>
    </source>
</evidence>
<dbReference type="SUPFAM" id="SSF53036">
    <property type="entry name" value="Eukaryotic RPB5 N-terminal domain"/>
    <property type="match status" value="1"/>
</dbReference>
<name>A0A0L0DW04_THETB</name>
<dbReference type="InterPro" id="IPR000783">
    <property type="entry name" value="RNA_pol_subH/Rpb5_C"/>
</dbReference>
<dbReference type="GO" id="GO:0005665">
    <property type="term" value="C:RNA polymerase II, core complex"/>
    <property type="evidence" value="ECO:0007669"/>
    <property type="project" value="TreeGrafter"/>
</dbReference>
<dbReference type="Gene3D" id="3.40.1340.10">
    <property type="entry name" value="RNA polymerase, Rpb5, N-terminal domain"/>
    <property type="match status" value="1"/>
</dbReference>
<dbReference type="Pfam" id="PF01191">
    <property type="entry name" value="RNA_pol_Rpb5_C"/>
    <property type="match status" value="1"/>
</dbReference>
<dbReference type="GO" id="GO:0005666">
    <property type="term" value="C:RNA polymerase III complex"/>
    <property type="evidence" value="ECO:0007669"/>
    <property type="project" value="TreeGrafter"/>
</dbReference>
<dbReference type="InterPro" id="IPR005571">
    <property type="entry name" value="RNA_pol_Rpb5_N"/>
</dbReference>
<dbReference type="GO" id="GO:0005736">
    <property type="term" value="C:RNA polymerase I complex"/>
    <property type="evidence" value="ECO:0007669"/>
    <property type="project" value="TreeGrafter"/>
</dbReference>
<dbReference type="GO" id="GO:0042797">
    <property type="term" value="P:tRNA transcription by RNA polymerase III"/>
    <property type="evidence" value="ECO:0007669"/>
    <property type="project" value="TreeGrafter"/>
</dbReference>
<dbReference type="GeneID" id="25569462"/>
<dbReference type="eggNOG" id="KOG3218">
    <property type="taxonomic scope" value="Eukaryota"/>
</dbReference>
<feature type="domain" description="RNA polymerase subunit H/Rpb5 C-terminal" evidence="5">
    <location>
        <begin position="139"/>
        <end position="211"/>
    </location>
</feature>
<dbReference type="PANTHER" id="PTHR10535:SF0">
    <property type="entry name" value="DNA-DIRECTED RNA POLYMERASES I, II, AND III SUBUNIT RPABC1"/>
    <property type="match status" value="1"/>
</dbReference>
<keyword evidence="8" id="KW-1185">Reference proteome</keyword>
<keyword evidence="7" id="KW-0240">DNA-directed RNA polymerase</keyword>
<keyword evidence="2" id="KW-0804">Transcription</keyword>
<dbReference type="EMBL" id="GL349530">
    <property type="protein sequence ID" value="KNC56509.1"/>
    <property type="molecule type" value="Genomic_DNA"/>
</dbReference>